<evidence type="ECO:0000256" key="10">
    <source>
        <dbReference type="ARBA" id="ARBA00039918"/>
    </source>
</evidence>
<evidence type="ECO:0000256" key="3">
    <source>
        <dbReference type="ARBA" id="ARBA00022448"/>
    </source>
</evidence>
<dbReference type="PROSITE" id="PS00216">
    <property type="entry name" value="SUGAR_TRANSPORT_1"/>
    <property type="match status" value="1"/>
</dbReference>
<evidence type="ECO:0000259" key="12">
    <source>
        <dbReference type="PROSITE" id="PS50850"/>
    </source>
</evidence>
<dbReference type="InterPro" id="IPR051084">
    <property type="entry name" value="H+-coupled_symporters"/>
</dbReference>
<comment type="function">
    <text evidence="9">May be a proton symporter involved in the uptake of osmolytes such as proline and glycine betaine.</text>
</comment>
<feature type="transmembrane region" description="Helical" evidence="11">
    <location>
        <begin position="34"/>
        <end position="55"/>
    </location>
</feature>
<dbReference type="AlphaFoldDB" id="A0A345XJ79"/>
<dbReference type="EMBL" id="CP031320">
    <property type="protein sequence ID" value="AXK31695.1"/>
    <property type="molecule type" value="Genomic_DNA"/>
</dbReference>
<comment type="similarity">
    <text evidence="2">Belongs to the major facilitator superfamily. Metabolite:H+ Symporter (MHS) family (TC 2.A.1.6) family.</text>
</comment>
<keyword evidence="8 11" id="KW-0472">Membrane</keyword>
<feature type="transmembrane region" description="Helical" evidence="11">
    <location>
        <begin position="171"/>
        <end position="194"/>
    </location>
</feature>
<dbReference type="InterPro" id="IPR005829">
    <property type="entry name" value="Sugar_transporter_CS"/>
</dbReference>
<evidence type="ECO:0000313" key="14">
    <source>
        <dbReference type="Proteomes" id="UP000254425"/>
    </source>
</evidence>
<evidence type="ECO:0000256" key="6">
    <source>
        <dbReference type="ARBA" id="ARBA00022847"/>
    </source>
</evidence>
<proteinExistence type="inferred from homology"/>
<feature type="transmembrane region" description="Helical" evidence="11">
    <location>
        <begin position="326"/>
        <end position="345"/>
    </location>
</feature>
<evidence type="ECO:0000256" key="8">
    <source>
        <dbReference type="ARBA" id="ARBA00023136"/>
    </source>
</evidence>
<evidence type="ECO:0000256" key="4">
    <source>
        <dbReference type="ARBA" id="ARBA00022475"/>
    </source>
</evidence>
<feature type="transmembrane region" description="Helical" evidence="11">
    <location>
        <begin position="417"/>
        <end position="436"/>
    </location>
</feature>
<feature type="transmembrane region" description="Helical" evidence="11">
    <location>
        <begin position="105"/>
        <end position="124"/>
    </location>
</feature>
<dbReference type="GO" id="GO:0005886">
    <property type="term" value="C:plasma membrane"/>
    <property type="evidence" value="ECO:0007669"/>
    <property type="project" value="UniProtKB-SubCell"/>
</dbReference>
<feature type="transmembrane region" description="Helical" evidence="11">
    <location>
        <begin position="297"/>
        <end position="317"/>
    </location>
</feature>
<evidence type="ECO:0000256" key="11">
    <source>
        <dbReference type="SAM" id="Phobius"/>
    </source>
</evidence>
<dbReference type="KEGG" id="sarm:DVA86_02555"/>
<gene>
    <name evidence="13" type="ORF">DVA86_02555</name>
</gene>
<name>A0A345XJ79_9ACTN</name>
<dbReference type="PANTHER" id="PTHR43528:SF1">
    <property type="entry name" value="ALPHA-KETOGLUTARATE PERMEASE"/>
    <property type="match status" value="1"/>
</dbReference>
<feature type="transmembrane region" description="Helical" evidence="11">
    <location>
        <begin position="351"/>
        <end position="379"/>
    </location>
</feature>
<organism evidence="13 14">
    <name type="scientific">Streptomyces armeniacus</name>
    <dbReference type="NCBI Taxonomy" id="83291"/>
    <lineage>
        <taxon>Bacteria</taxon>
        <taxon>Bacillati</taxon>
        <taxon>Actinomycetota</taxon>
        <taxon>Actinomycetes</taxon>
        <taxon>Kitasatosporales</taxon>
        <taxon>Streptomycetaceae</taxon>
        <taxon>Streptomyces</taxon>
    </lineage>
</organism>
<comment type="subcellular location">
    <subcellularLocation>
        <location evidence="1">Cell membrane</location>
        <topology evidence="1">Multi-pass membrane protein</topology>
    </subcellularLocation>
</comment>
<feature type="transmembrane region" description="Helical" evidence="11">
    <location>
        <begin position="260"/>
        <end position="277"/>
    </location>
</feature>
<feature type="transmembrane region" description="Helical" evidence="11">
    <location>
        <begin position="391"/>
        <end position="411"/>
    </location>
</feature>
<dbReference type="Proteomes" id="UP000254425">
    <property type="component" value="Chromosome"/>
</dbReference>
<evidence type="ECO:0000313" key="13">
    <source>
        <dbReference type="EMBL" id="AXK31695.1"/>
    </source>
</evidence>
<keyword evidence="6" id="KW-0769">Symport</keyword>
<dbReference type="SUPFAM" id="SSF103473">
    <property type="entry name" value="MFS general substrate transporter"/>
    <property type="match status" value="1"/>
</dbReference>
<dbReference type="PANTHER" id="PTHR43528">
    <property type="entry name" value="ALPHA-KETOGLUTARATE PERMEASE"/>
    <property type="match status" value="1"/>
</dbReference>
<evidence type="ECO:0000256" key="5">
    <source>
        <dbReference type="ARBA" id="ARBA00022692"/>
    </source>
</evidence>
<keyword evidence="4" id="KW-1003">Cell membrane</keyword>
<keyword evidence="5 11" id="KW-0812">Transmembrane</keyword>
<evidence type="ECO:0000256" key="9">
    <source>
        <dbReference type="ARBA" id="ARBA00037295"/>
    </source>
</evidence>
<accession>A0A345XJ79</accession>
<sequence length="463" mass="48348">MHKSTEWTVLVIRVDRQEVTAVPSYGSARTRRRAALAAGVGNFMEWFDFAVYGFFAPTMGKVFFPDSSATVGLLSSLAVFGVAFFFRPIGGLVLGSLGDRRGRRFALSVSVVMMGATTTLIAALPSYQTAGMLAPVLLVVLRCLQGFSAGGEWTGSAAYLLEMTPGNRRGVYGSVISATAALATVAGSFSALVVESLVGADSLVSWGWRIPFLAAAPLALAGLYVRLRLAETPVFEELKAQGKVADKPLRSAGRKDLKPVLLTLAIAAVQGLGFYYLATYVVNYLSETVDLSRTTSLQLSAAGLLVYTALCPVAGAVSDRLGRRRVNLAGSVGYIVLGLPAFVLMGRGDVASVLLGMLLLIVPQSLVSVTTVVMLVELFPAATRSSGSATGFNIALAFVAGPGPFVASAIASATGSSVWPASYLVVVALVATVFLARHLPETAGRDIGAGDRPAEPDLVGEAR</sequence>
<dbReference type="Gene3D" id="1.20.1250.20">
    <property type="entry name" value="MFS general substrate transporter like domains"/>
    <property type="match status" value="2"/>
</dbReference>
<keyword evidence="7 11" id="KW-1133">Transmembrane helix</keyword>
<dbReference type="InterPro" id="IPR011701">
    <property type="entry name" value="MFS"/>
</dbReference>
<feature type="transmembrane region" description="Helical" evidence="11">
    <location>
        <begin position="206"/>
        <end position="225"/>
    </location>
</feature>
<protein>
    <recommendedName>
        <fullName evidence="10">Putative proline/betaine transporter</fullName>
    </recommendedName>
</protein>
<evidence type="ECO:0000256" key="7">
    <source>
        <dbReference type="ARBA" id="ARBA00022989"/>
    </source>
</evidence>
<feature type="transmembrane region" description="Helical" evidence="11">
    <location>
        <begin position="130"/>
        <end position="150"/>
    </location>
</feature>
<dbReference type="PROSITE" id="PS00217">
    <property type="entry name" value="SUGAR_TRANSPORT_2"/>
    <property type="match status" value="1"/>
</dbReference>
<dbReference type="PROSITE" id="PS50850">
    <property type="entry name" value="MFS"/>
    <property type="match status" value="1"/>
</dbReference>
<keyword evidence="14" id="KW-1185">Reference proteome</keyword>
<dbReference type="Pfam" id="PF07690">
    <property type="entry name" value="MFS_1"/>
    <property type="match status" value="1"/>
</dbReference>
<dbReference type="InterPro" id="IPR036259">
    <property type="entry name" value="MFS_trans_sf"/>
</dbReference>
<feature type="domain" description="Major facilitator superfamily (MFS) profile" evidence="12">
    <location>
        <begin position="34"/>
        <end position="443"/>
    </location>
</feature>
<reference evidence="13 14" key="1">
    <citation type="submission" date="2018-07" db="EMBL/GenBank/DDBJ databases">
        <title>Draft genome of the type strain Streptomyces armeniacus ATCC 15676.</title>
        <authorList>
            <person name="Labana P."/>
            <person name="Gosse J.T."/>
            <person name="Boddy C.N."/>
        </authorList>
    </citation>
    <scope>NUCLEOTIDE SEQUENCE [LARGE SCALE GENOMIC DNA]</scope>
    <source>
        <strain evidence="13 14">ATCC 15676</strain>
    </source>
</reference>
<evidence type="ECO:0000256" key="1">
    <source>
        <dbReference type="ARBA" id="ARBA00004651"/>
    </source>
</evidence>
<evidence type="ECO:0000256" key="2">
    <source>
        <dbReference type="ARBA" id="ARBA00008240"/>
    </source>
</evidence>
<dbReference type="GO" id="GO:0015293">
    <property type="term" value="F:symporter activity"/>
    <property type="evidence" value="ECO:0007669"/>
    <property type="project" value="UniProtKB-KW"/>
</dbReference>
<dbReference type="FunFam" id="1.20.1250.20:FF:000001">
    <property type="entry name" value="Dicarboxylate MFS transporter"/>
    <property type="match status" value="1"/>
</dbReference>
<dbReference type="InterPro" id="IPR020846">
    <property type="entry name" value="MFS_dom"/>
</dbReference>
<keyword evidence="3" id="KW-0813">Transport</keyword>